<dbReference type="GO" id="GO:0005829">
    <property type="term" value="C:cytosol"/>
    <property type="evidence" value="ECO:0007669"/>
    <property type="project" value="TreeGrafter"/>
</dbReference>
<sequence length="492" mass="54415">MEMRNRRAVLMEFDLSKPQCYWFKKISEIPRGSRNEKAVSDFVVKFAEERNLKVKQDAAWNVIVDKPGSPGHEYDPVLILQAHMDMVCEKTSDSDHDFEKDPLDLYVEKGWLHARGTTLGGDDGNGVAYMLAVLDDDTLVHPPLECMFTTAEEIGLVGAQKLVPEDLHGDRLISLDGGGEHVTGLSSSGAATIHMSYEMKMEPASDPAYELYVYGLKGGHSAAMIDRERANALKLAARILEEAEGRGISLHLVSLDGGRKDNAITRESRILFTSSASYAELESSVKQSAAGIHEELQYSDEGFAAELKQKDPVSEQADGDSSAELLDFLYLIPDGFQHKSMAIPGLTLTSLNLGILYTDGNKAEMQILARSAIDSALDHMIGQVKKLSQYMGVQVQILGRYKGWNYKEDSDLRKKFAMVLEKHGEKLECHASHGGLECGIFSGMRPGIDIITFGPICLDVHSPEERLDLASFDRSYEMLREMITACAEQESN</sequence>
<dbReference type="EC" id="3.4.13.18" evidence="10"/>
<accession>A0A7X2TGA2</accession>
<dbReference type="GO" id="GO:0070573">
    <property type="term" value="F:metallodipeptidase activity"/>
    <property type="evidence" value="ECO:0007669"/>
    <property type="project" value="TreeGrafter"/>
</dbReference>
<evidence type="ECO:0000256" key="5">
    <source>
        <dbReference type="ARBA" id="ARBA00022801"/>
    </source>
</evidence>
<evidence type="ECO:0000256" key="10">
    <source>
        <dbReference type="ARBA" id="ARBA00038976"/>
    </source>
</evidence>
<keyword evidence="3" id="KW-0645">Protease</keyword>
<evidence type="ECO:0000256" key="2">
    <source>
        <dbReference type="ARBA" id="ARBA00001947"/>
    </source>
</evidence>
<dbReference type="FunFam" id="3.40.630.10:FF:000015">
    <property type="entry name" value="Aminoacyl-histidine dipeptidase PepD"/>
    <property type="match status" value="1"/>
</dbReference>
<evidence type="ECO:0000256" key="16">
    <source>
        <dbReference type="ARBA" id="ARBA00077688"/>
    </source>
</evidence>
<evidence type="ECO:0000256" key="13">
    <source>
        <dbReference type="ARBA" id="ARBA00071271"/>
    </source>
</evidence>
<dbReference type="EMBL" id="VUMN01000009">
    <property type="protein sequence ID" value="MSS58296.1"/>
    <property type="molecule type" value="Genomic_DNA"/>
</dbReference>
<evidence type="ECO:0000256" key="4">
    <source>
        <dbReference type="ARBA" id="ARBA00022723"/>
    </source>
</evidence>
<keyword evidence="7" id="KW-0482">Metalloprotease</keyword>
<evidence type="ECO:0000256" key="8">
    <source>
        <dbReference type="ARBA" id="ARBA00023285"/>
    </source>
</evidence>
<dbReference type="InterPro" id="IPR001160">
    <property type="entry name" value="Peptidase_M20C"/>
</dbReference>
<dbReference type="Proteomes" id="UP000461880">
    <property type="component" value="Unassembled WGS sequence"/>
</dbReference>
<gene>
    <name evidence="18" type="ORF">FYJ51_05190</name>
</gene>
<evidence type="ECO:0000256" key="6">
    <source>
        <dbReference type="ARBA" id="ARBA00022833"/>
    </source>
</evidence>
<keyword evidence="8" id="KW-0170">Cobalt</keyword>
<evidence type="ECO:0000256" key="7">
    <source>
        <dbReference type="ARBA" id="ARBA00023049"/>
    </source>
</evidence>
<keyword evidence="6" id="KW-0862">Zinc</keyword>
<dbReference type="PANTHER" id="PTHR43501:SF1">
    <property type="entry name" value="CYTOSOL NON-SPECIFIC DIPEPTIDASE"/>
    <property type="match status" value="1"/>
</dbReference>
<evidence type="ECO:0000256" key="9">
    <source>
        <dbReference type="ARBA" id="ARBA00036421"/>
    </source>
</evidence>
<dbReference type="PIRSF" id="PIRSF016599">
    <property type="entry name" value="Xaa-His_dipept"/>
    <property type="match status" value="1"/>
</dbReference>
<dbReference type="PRINTS" id="PR00934">
    <property type="entry name" value="XHISDIPTASE"/>
</dbReference>
<dbReference type="GO" id="GO:0006508">
    <property type="term" value="P:proteolysis"/>
    <property type="evidence" value="ECO:0007669"/>
    <property type="project" value="UniProtKB-KW"/>
</dbReference>
<dbReference type="AlphaFoldDB" id="A0A7X2TGA2"/>
<dbReference type="NCBIfam" id="TIGR01893">
    <property type="entry name" value="aa-his-dipept"/>
    <property type="match status" value="1"/>
</dbReference>
<reference evidence="18 19" key="1">
    <citation type="submission" date="2019-08" db="EMBL/GenBank/DDBJ databases">
        <title>In-depth cultivation of the pig gut microbiome towards novel bacterial diversity and tailored functional studies.</title>
        <authorList>
            <person name="Wylensek D."/>
            <person name="Hitch T.C.A."/>
            <person name="Clavel T."/>
        </authorList>
    </citation>
    <scope>NUCLEOTIDE SEQUENCE [LARGE SCALE GENOMIC DNA]</scope>
    <source>
        <strain evidence="18 19">Oil+RF-744-GAM-WT-6</strain>
    </source>
</reference>
<evidence type="ECO:0000313" key="18">
    <source>
        <dbReference type="EMBL" id="MSS58296.1"/>
    </source>
</evidence>
<evidence type="ECO:0000256" key="3">
    <source>
        <dbReference type="ARBA" id="ARBA00022670"/>
    </source>
</evidence>
<dbReference type="Gene3D" id="3.40.630.10">
    <property type="entry name" value="Zn peptidases"/>
    <property type="match status" value="2"/>
</dbReference>
<evidence type="ECO:0000256" key="11">
    <source>
        <dbReference type="ARBA" id="ARBA00044252"/>
    </source>
</evidence>
<keyword evidence="5" id="KW-0378">Hydrolase</keyword>
<comment type="cofactor">
    <cofactor evidence="1">
        <name>Co(2+)</name>
        <dbReference type="ChEBI" id="CHEBI:48828"/>
    </cofactor>
</comment>
<evidence type="ECO:0000313" key="19">
    <source>
        <dbReference type="Proteomes" id="UP000461880"/>
    </source>
</evidence>
<evidence type="ECO:0000256" key="17">
    <source>
        <dbReference type="ARBA" id="ARBA00078074"/>
    </source>
</evidence>
<proteinExistence type="inferred from homology"/>
<organism evidence="18 19">
    <name type="scientific">Stecheria intestinalis</name>
    <dbReference type="NCBI Taxonomy" id="2606630"/>
    <lineage>
        <taxon>Bacteria</taxon>
        <taxon>Bacillati</taxon>
        <taxon>Bacillota</taxon>
        <taxon>Erysipelotrichia</taxon>
        <taxon>Erysipelotrichales</taxon>
        <taxon>Erysipelotrichaceae</taxon>
        <taxon>Stecheria</taxon>
    </lineage>
</organism>
<evidence type="ECO:0000256" key="15">
    <source>
        <dbReference type="ARBA" id="ARBA00076004"/>
    </source>
</evidence>
<protein>
    <recommendedName>
        <fullName evidence="13">Cytosol non-specific dipeptidase</fullName>
        <ecNumber evidence="10">3.4.13.18</ecNumber>
    </recommendedName>
    <alternativeName>
        <fullName evidence="16">Aminoacyl-histidine dipeptidase</fullName>
    </alternativeName>
    <alternativeName>
        <fullName evidence="15">Beta-alanyl-histidine dipeptidase</fullName>
    </alternativeName>
    <alternativeName>
        <fullName evidence="14">Carnosinase</fullName>
    </alternativeName>
    <alternativeName>
        <fullName evidence="11">Peptidase D</fullName>
    </alternativeName>
    <alternativeName>
        <fullName evidence="17">Xaa-His dipeptidase</fullName>
    </alternativeName>
</protein>
<evidence type="ECO:0000256" key="12">
    <source>
        <dbReference type="ARBA" id="ARBA00061423"/>
    </source>
</evidence>
<dbReference type="SUPFAM" id="SSF53187">
    <property type="entry name" value="Zn-dependent exopeptidases"/>
    <property type="match status" value="1"/>
</dbReference>
<keyword evidence="4" id="KW-0479">Metal-binding</keyword>
<comment type="catalytic activity">
    <reaction evidence="9">
        <text>Hydrolysis of dipeptides, preferentially hydrophobic dipeptides including prolyl amino acids.</text>
        <dbReference type="EC" id="3.4.13.18"/>
    </reaction>
</comment>
<evidence type="ECO:0000256" key="1">
    <source>
        <dbReference type="ARBA" id="ARBA00001941"/>
    </source>
</evidence>
<dbReference type="InterPro" id="IPR002933">
    <property type="entry name" value="Peptidase_M20"/>
</dbReference>
<dbReference type="Pfam" id="PF01546">
    <property type="entry name" value="Peptidase_M20"/>
    <property type="match status" value="1"/>
</dbReference>
<dbReference type="GO" id="GO:0046872">
    <property type="term" value="F:metal ion binding"/>
    <property type="evidence" value="ECO:0007669"/>
    <property type="project" value="UniProtKB-KW"/>
</dbReference>
<dbReference type="PANTHER" id="PTHR43501">
    <property type="entry name" value="CYTOSOL NON-SPECIFIC DIPEPTIDASE"/>
    <property type="match status" value="1"/>
</dbReference>
<name>A0A7X2TGA2_9FIRM</name>
<comment type="caution">
    <text evidence="18">The sequence shown here is derived from an EMBL/GenBank/DDBJ whole genome shotgun (WGS) entry which is preliminary data.</text>
</comment>
<keyword evidence="19" id="KW-1185">Reference proteome</keyword>
<comment type="cofactor">
    <cofactor evidence="2">
        <name>Zn(2+)</name>
        <dbReference type="ChEBI" id="CHEBI:29105"/>
    </cofactor>
</comment>
<comment type="similarity">
    <text evidence="12">Belongs to the peptidase M20C family.</text>
</comment>
<evidence type="ECO:0000256" key="14">
    <source>
        <dbReference type="ARBA" id="ARBA00075285"/>
    </source>
</evidence>